<dbReference type="AlphaFoldDB" id="A0A2N3V990"/>
<accession>A0A2N3V990</accession>
<name>A0A2N3V990_9NOCA</name>
<proteinExistence type="predicted"/>
<gene>
    <name evidence="2" type="ORF">ATK86_2535</name>
</gene>
<protein>
    <recommendedName>
        <fullName evidence="4">Ferredoxin</fullName>
    </recommendedName>
</protein>
<keyword evidence="3" id="KW-1185">Reference proteome</keyword>
<feature type="region of interest" description="Disordered" evidence="1">
    <location>
        <begin position="1"/>
        <end position="47"/>
    </location>
</feature>
<organism evidence="2 3">
    <name type="scientific">Nocardia fluminea</name>
    <dbReference type="NCBI Taxonomy" id="134984"/>
    <lineage>
        <taxon>Bacteria</taxon>
        <taxon>Bacillati</taxon>
        <taxon>Actinomycetota</taxon>
        <taxon>Actinomycetes</taxon>
        <taxon>Mycobacteriales</taxon>
        <taxon>Nocardiaceae</taxon>
        <taxon>Nocardia</taxon>
    </lineage>
</organism>
<dbReference type="Proteomes" id="UP000233766">
    <property type="component" value="Unassembled WGS sequence"/>
</dbReference>
<dbReference type="RefSeq" id="WP_342748256.1">
    <property type="nucleotide sequence ID" value="NZ_JBFAFS010000009.1"/>
</dbReference>
<evidence type="ECO:0008006" key="4">
    <source>
        <dbReference type="Google" id="ProtNLM"/>
    </source>
</evidence>
<feature type="compositionally biased region" description="Polar residues" evidence="1">
    <location>
        <begin position="1"/>
        <end position="10"/>
    </location>
</feature>
<reference evidence="2 3" key="1">
    <citation type="submission" date="2017-12" db="EMBL/GenBank/DDBJ databases">
        <title>Sequencing the genomes of 1000 Actinobacteria strains.</title>
        <authorList>
            <person name="Klenk H.-P."/>
        </authorList>
    </citation>
    <scope>NUCLEOTIDE SEQUENCE [LARGE SCALE GENOMIC DNA]</scope>
    <source>
        <strain evidence="2 3">DSM 44489</strain>
    </source>
</reference>
<evidence type="ECO:0000313" key="3">
    <source>
        <dbReference type="Proteomes" id="UP000233766"/>
    </source>
</evidence>
<evidence type="ECO:0000256" key="1">
    <source>
        <dbReference type="SAM" id="MobiDB-lite"/>
    </source>
</evidence>
<comment type="caution">
    <text evidence="2">The sequence shown here is derived from an EMBL/GenBank/DDBJ whole genome shotgun (WGS) entry which is preliminary data.</text>
</comment>
<dbReference type="EMBL" id="PJMW01000002">
    <property type="protein sequence ID" value="PKV78173.1"/>
    <property type="molecule type" value="Genomic_DNA"/>
</dbReference>
<sequence length="140" mass="15147">MSSSEQQRSGDPSRLASAEPGSGDSSQRAGNRPTWAKAPDFADQPARRAAVRAQTVVDKEHYLDTGLTPLRCQACSAQVLVRKASQHQTSVQWTERPDAHCPIFAQLTAHGARPGRPESCPSLEKSIKWAVDEGVLEVGE</sequence>
<evidence type="ECO:0000313" key="2">
    <source>
        <dbReference type="EMBL" id="PKV78173.1"/>
    </source>
</evidence>